<keyword evidence="2" id="KW-0963">Cytoplasm</keyword>
<evidence type="ECO:0000256" key="2">
    <source>
        <dbReference type="ARBA" id="ARBA00022490"/>
    </source>
</evidence>
<feature type="compositionally biased region" description="Low complexity" evidence="4">
    <location>
        <begin position="35"/>
        <end position="56"/>
    </location>
</feature>
<evidence type="ECO:0000256" key="1">
    <source>
        <dbReference type="ARBA" id="ARBA00004496"/>
    </source>
</evidence>
<feature type="coiled-coil region" evidence="3">
    <location>
        <begin position="256"/>
        <end position="355"/>
    </location>
</feature>
<dbReference type="STRING" id="1340429.A0A2G4T5L8"/>
<feature type="domain" description="Centrosomin N-terminal motif 1" evidence="5">
    <location>
        <begin position="87"/>
        <end position="159"/>
    </location>
</feature>
<dbReference type="GeneID" id="35445667"/>
<gene>
    <name evidence="6" type="ORF">RHIMIDRAFT_310636</name>
</gene>
<keyword evidence="7" id="KW-1185">Reference proteome</keyword>
<feature type="coiled-coil region" evidence="3">
    <location>
        <begin position="379"/>
        <end position="504"/>
    </location>
</feature>
<dbReference type="GO" id="GO:0005737">
    <property type="term" value="C:cytoplasm"/>
    <property type="evidence" value="ECO:0007669"/>
    <property type="project" value="UniProtKB-SubCell"/>
</dbReference>
<organism evidence="6 7">
    <name type="scientific">Rhizopus microsporus ATCC 52813</name>
    <dbReference type="NCBI Taxonomy" id="1340429"/>
    <lineage>
        <taxon>Eukaryota</taxon>
        <taxon>Fungi</taxon>
        <taxon>Fungi incertae sedis</taxon>
        <taxon>Mucoromycota</taxon>
        <taxon>Mucoromycotina</taxon>
        <taxon>Mucoromycetes</taxon>
        <taxon>Mucorales</taxon>
        <taxon>Mucorineae</taxon>
        <taxon>Rhizopodaceae</taxon>
        <taxon>Rhizopus</taxon>
    </lineage>
</organism>
<dbReference type="Pfam" id="PF07989">
    <property type="entry name" value="Cnn_1N"/>
    <property type="match status" value="1"/>
</dbReference>
<feature type="coiled-coil region" evidence="3">
    <location>
        <begin position="193"/>
        <end position="220"/>
    </location>
</feature>
<accession>A0A2G4T5L8</accession>
<dbReference type="AlphaFoldDB" id="A0A2G4T5L8"/>
<reference evidence="6 7" key="1">
    <citation type="journal article" date="2016" name="Proc. Natl. Acad. Sci. U.S.A.">
        <title>Lipid metabolic changes in an early divergent fungus govern the establishment of a mutualistic symbiosis with endobacteria.</title>
        <authorList>
            <person name="Lastovetsky O.A."/>
            <person name="Gaspar M.L."/>
            <person name="Mondo S.J."/>
            <person name="LaButti K.M."/>
            <person name="Sandor L."/>
            <person name="Grigoriev I.V."/>
            <person name="Henry S.A."/>
            <person name="Pawlowska T.E."/>
        </authorList>
    </citation>
    <scope>NUCLEOTIDE SEQUENCE [LARGE SCALE GENOMIC DNA]</scope>
    <source>
        <strain evidence="6 7">ATCC 52813</strain>
    </source>
</reference>
<protein>
    <recommendedName>
        <fullName evidence="5">Centrosomin N-terminal motif 1 domain-containing protein</fullName>
    </recommendedName>
</protein>
<dbReference type="Proteomes" id="UP000242254">
    <property type="component" value="Unassembled WGS sequence"/>
</dbReference>
<keyword evidence="3" id="KW-0175">Coiled coil</keyword>
<evidence type="ECO:0000313" key="6">
    <source>
        <dbReference type="EMBL" id="PHZ15966.1"/>
    </source>
</evidence>
<feature type="region of interest" description="Disordered" evidence="4">
    <location>
        <begin position="29"/>
        <end position="60"/>
    </location>
</feature>
<evidence type="ECO:0000259" key="5">
    <source>
        <dbReference type="Pfam" id="PF07989"/>
    </source>
</evidence>
<dbReference type="EMBL" id="KZ303843">
    <property type="protein sequence ID" value="PHZ15966.1"/>
    <property type="molecule type" value="Genomic_DNA"/>
</dbReference>
<feature type="coiled-coil region" evidence="3">
    <location>
        <begin position="539"/>
        <end position="591"/>
    </location>
</feature>
<evidence type="ECO:0000256" key="3">
    <source>
        <dbReference type="SAM" id="Coils"/>
    </source>
</evidence>
<evidence type="ECO:0000256" key="4">
    <source>
        <dbReference type="SAM" id="MobiDB-lite"/>
    </source>
</evidence>
<dbReference type="GO" id="GO:0005815">
    <property type="term" value="C:microtubule organizing center"/>
    <property type="evidence" value="ECO:0007669"/>
    <property type="project" value="InterPro"/>
</dbReference>
<feature type="coiled-coil region" evidence="3">
    <location>
        <begin position="123"/>
        <end position="157"/>
    </location>
</feature>
<dbReference type="RefSeq" id="XP_023469674.1">
    <property type="nucleotide sequence ID" value="XM_023614678.1"/>
</dbReference>
<sequence>MEDDLFSTTNVSLLDDIVPFRPLTSSPVSLKHVHNSSSSTSSSSNHYNHGSSSSSSEQWNVVDTPLEGSTEFIRDKSVKPTQFSMPLKHQENTVDILKKENFDLRLKIYYLENRLLDLSPSNVEAALKENVDLKVTVQKLTQELKKYKKLILELEAAIEIVNQPCPKQHGMSQAEKDELTAAIMEAKVCREENDKLSQMRADVLAENKRLRDELRFIREQKTESPQPRAHKEDYPTNTKRLEEVKKKKLRSQALEITSLKDEVEKRQRQMDDLRNQLKQSTKDLNETRQQLKLKTLEYERSVKHEDDNKLMDTIRQLRKENDLLINEIQEREQDVADLEEEIQKLVTVLDEKNKEDGDNDLEEKIMTLEATIQERDEDIEVLKDHITKTQQELEEKNEANKELLIELQEAIEKSEQIRTDYENQVNQINELEIGIKEKDERMAALEEDYKSQLYTTEREKKLIEDDVKELKHKLRLALKQLKEKEKEAEHVEKWKERVYSLEEQLKNFRGVVYRLKKAQDNNTMIKNTLEQPYRNKTNINTLEQVLKKLNDELRKELDDKTREYEREKVRTTELQDLYNQQLEIIRELEEKLSKKSTMLALSLSEYDELQANKKIMDSILVKQVTGTQTFHERIESATMNH</sequence>
<proteinExistence type="predicted"/>
<comment type="subcellular location">
    <subcellularLocation>
        <location evidence="1">Cytoplasm</location>
    </subcellularLocation>
</comment>
<dbReference type="InterPro" id="IPR012943">
    <property type="entry name" value="Cnn_1N"/>
</dbReference>
<name>A0A2G4T5L8_RHIZD</name>
<evidence type="ECO:0000313" key="7">
    <source>
        <dbReference type="Proteomes" id="UP000242254"/>
    </source>
</evidence>